<keyword evidence="3" id="KW-1185">Reference proteome</keyword>
<organism evidence="2 3">
    <name type="scientific">Streptomyces albus (strain ATCC 21838 / DSM 41398 / FERM P-419 / JCM 4703 / NBRC 107858)</name>
    <dbReference type="NCBI Taxonomy" id="1081613"/>
    <lineage>
        <taxon>Bacteria</taxon>
        <taxon>Bacillati</taxon>
        <taxon>Actinomycetota</taxon>
        <taxon>Actinomycetes</taxon>
        <taxon>Kitasatosporales</taxon>
        <taxon>Streptomycetaceae</taxon>
        <taxon>Streptomyces</taxon>
    </lineage>
</organism>
<reference evidence="2 3" key="1">
    <citation type="submission" date="2015-01" db="EMBL/GenBank/DDBJ databases">
        <title>Enhanced salinomycin production by adjusting the supply of polyketide extender units in Streptomyce albus DSM 41398.</title>
        <authorList>
            <person name="Lu C."/>
        </authorList>
    </citation>
    <scope>NUCLEOTIDE SEQUENCE [LARGE SCALE GENOMIC DNA]</scope>
    <source>
        <strain evidence="3">ATCC 21838 / DSM 41398 / FERM P-419 / JCM 4703 / NBRC 107858</strain>
    </source>
</reference>
<dbReference type="InterPro" id="IPR023214">
    <property type="entry name" value="HAD_sf"/>
</dbReference>
<dbReference type="KEGG" id="sals:SLNWT_5466"/>
<dbReference type="Proteomes" id="UP000031523">
    <property type="component" value="Chromosome"/>
</dbReference>
<name>A0A0B5F6A1_STRA4</name>
<evidence type="ECO:0000256" key="1">
    <source>
        <dbReference type="SAM" id="MobiDB-lite"/>
    </source>
</evidence>
<dbReference type="AlphaFoldDB" id="A0A0B5F6A1"/>
<dbReference type="InterPro" id="IPR036412">
    <property type="entry name" value="HAD-like_sf"/>
</dbReference>
<dbReference type="Gene3D" id="3.40.50.1000">
    <property type="entry name" value="HAD superfamily/HAD-like"/>
    <property type="match status" value="1"/>
</dbReference>
<accession>A0A0B5F6A1</accession>
<evidence type="ECO:0000313" key="2">
    <source>
        <dbReference type="EMBL" id="AJE85842.1"/>
    </source>
</evidence>
<feature type="compositionally biased region" description="Low complexity" evidence="1">
    <location>
        <begin position="8"/>
        <end position="23"/>
    </location>
</feature>
<gene>
    <name evidence="2" type="ORF">SLNWT_5466</name>
</gene>
<dbReference type="STRING" id="1888.Salbus254_4798"/>
<dbReference type="EMBL" id="CP010519">
    <property type="protein sequence ID" value="AJE85842.1"/>
    <property type="molecule type" value="Genomic_DNA"/>
</dbReference>
<sequence>MSESAAHPTPSAPLSLRPPSSGSGATLVASDLDRTLIYSSAALQLGVPDAEAPRLLCVEVYEGKPLSYMTETAARLLAELAEATVFVPTTTRTREQYGRIHLPGPLPRFAICANGGHILVEGVPDLEWHAQVTRKIARECAPLDEVRDHLRSAADRAWLLKERVAEDLFAYLVVERALLPDGWVKELGEWAEARGWTVSLQGRKIYAVPRPLTKSAAMRELARRTGAELTLAAGDSLLDADLLLAADRSWRPGHGELADAGWAAPQLTVVPETGAAAGEEILRRFARAAARGRAWVCVSGRRPPPPPRRVSAPLWNRRTRDP</sequence>
<protein>
    <recommendedName>
        <fullName evidence="4">HAD family hydrolase</fullName>
    </recommendedName>
</protein>
<proteinExistence type="predicted"/>
<evidence type="ECO:0000313" key="3">
    <source>
        <dbReference type="Proteomes" id="UP000031523"/>
    </source>
</evidence>
<feature type="region of interest" description="Disordered" evidence="1">
    <location>
        <begin position="1"/>
        <end position="23"/>
    </location>
</feature>
<dbReference type="SUPFAM" id="SSF56784">
    <property type="entry name" value="HAD-like"/>
    <property type="match status" value="1"/>
</dbReference>
<feature type="region of interest" description="Disordered" evidence="1">
    <location>
        <begin position="300"/>
        <end position="322"/>
    </location>
</feature>
<evidence type="ECO:0008006" key="4">
    <source>
        <dbReference type="Google" id="ProtNLM"/>
    </source>
</evidence>